<dbReference type="OrthoDB" id="468489at2"/>
<dbReference type="RefSeq" id="WP_106458006.1">
    <property type="nucleotide sequence ID" value="NZ_PXOH01000019.1"/>
</dbReference>
<keyword evidence="2" id="KW-1185">Reference proteome</keyword>
<organism evidence="1 2">
    <name type="scientific">Aphanothece hegewaldii CCALA 016</name>
    <dbReference type="NCBI Taxonomy" id="2107694"/>
    <lineage>
        <taxon>Bacteria</taxon>
        <taxon>Bacillati</taxon>
        <taxon>Cyanobacteriota</taxon>
        <taxon>Cyanophyceae</taxon>
        <taxon>Oscillatoriophycideae</taxon>
        <taxon>Chroococcales</taxon>
        <taxon>Aphanothecaceae</taxon>
        <taxon>Aphanothece</taxon>
    </lineage>
</organism>
<proteinExistence type="predicted"/>
<dbReference type="EMBL" id="PXOH01000019">
    <property type="protein sequence ID" value="PSF35593.1"/>
    <property type="molecule type" value="Genomic_DNA"/>
</dbReference>
<dbReference type="AlphaFoldDB" id="A0A2T1LV93"/>
<evidence type="ECO:0000313" key="1">
    <source>
        <dbReference type="EMBL" id="PSF35593.1"/>
    </source>
</evidence>
<comment type="caution">
    <text evidence="1">The sequence shown here is derived from an EMBL/GenBank/DDBJ whole genome shotgun (WGS) entry which is preliminary data.</text>
</comment>
<gene>
    <name evidence="1" type="ORF">C7H19_16445</name>
</gene>
<dbReference type="Proteomes" id="UP000239001">
    <property type="component" value="Unassembled WGS sequence"/>
</dbReference>
<evidence type="ECO:0000313" key="2">
    <source>
        <dbReference type="Proteomes" id="UP000239001"/>
    </source>
</evidence>
<evidence type="ECO:0008006" key="3">
    <source>
        <dbReference type="Google" id="ProtNLM"/>
    </source>
</evidence>
<protein>
    <recommendedName>
        <fullName evidence="3">DUF928 domain-containing protein</fullName>
    </recommendedName>
</protein>
<sequence>MKNKPLKIQILLLVIMLIIGLTKQSFNSIVRASTVQIKQSQPSPSPTPQVKRKRSTWSAILNLFKTRKEPKLGSRGVCPVSPGILEEKNVIWHNNPLFLWQGNQPLEIRLYSPFDPKQEQTILWSQIITTASPEKTFQGILYTGKVLQPGQIYDWEIFNQADKSIWRRSFKVMGLEERDVITKELKSIEAQLRLEQATDEEIALERANYFAKLDMWSDALQEMSSVENPSEELTQKVQELLIYICNPPKTAE</sequence>
<reference evidence="1 2" key="2">
    <citation type="submission" date="2018-03" db="EMBL/GenBank/DDBJ databases">
        <authorList>
            <person name="Keele B.F."/>
        </authorList>
    </citation>
    <scope>NUCLEOTIDE SEQUENCE [LARGE SCALE GENOMIC DNA]</scope>
    <source>
        <strain evidence="1 2">CCALA 016</strain>
    </source>
</reference>
<reference evidence="1 2" key="1">
    <citation type="submission" date="2018-03" db="EMBL/GenBank/DDBJ databases">
        <title>The ancient ancestry and fast evolution of plastids.</title>
        <authorList>
            <person name="Moore K.R."/>
            <person name="Magnabosco C."/>
            <person name="Momper L."/>
            <person name="Gold D.A."/>
            <person name="Bosak T."/>
            <person name="Fournier G.P."/>
        </authorList>
    </citation>
    <scope>NUCLEOTIDE SEQUENCE [LARGE SCALE GENOMIC DNA]</scope>
    <source>
        <strain evidence="1 2">CCALA 016</strain>
    </source>
</reference>
<name>A0A2T1LV93_9CHRO</name>
<accession>A0A2T1LV93</accession>